<dbReference type="PANTHER" id="PTHR21262:SF31">
    <property type="entry name" value="GTP PYROPHOSPHOKINASE"/>
    <property type="match status" value="1"/>
</dbReference>
<protein>
    <submittedName>
        <fullName evidence="2">HD domain-containing protein</fullName>
    </submittedName>
</protein>
<proteinExistence type="predicted"/>
<dbReference type="Pfam" id="PF13328">
    <property type="entry name" value="HD_4"/>
    <property type="match status" value="1"/>
</dbReference>
<dbReference type="RefSeq" id="WP_010422340.1">
    <property type="nucleotide sequence ID" value="NZ_OY974080.1"/>
</dbReference>
<name>A0ABM9NDA0_RICHE</name>
<dbReference type="Proteomes" id="UP001642485">
    <property type="component" value="Chromosome"/>
</dbReference>
<dbReference type="EMBL" id="OZ018776">
    <property type="protein sequence ID" value="CAK9121543.1"/>
    <property type="molecule type" value="Genomic_DNA"/>
</dbReference>
<reference evidence="2 3" key="1">
    <citation type="submission" date="2024-02" db="EMBL/GenBank/DDBJ databases">
        <authorList>
            <person name="Nijsse B."/>
            <person name="Sprong H."/>
        </authorList>
    </citation>
    <scope>NUCLEOTIDE SEQUENCE [LARGE SCALE GENOMIC DNA]</scope>
    <source>
        <strain evidence="2">OB144</strain>
    </source>
</reference>
<dbReference type="Gene3D" id="1.10.3210.10">
    <property type="entry name" value="Hypothetical protein af1432"/>
    <property type="match status" value="1"/>
</dbReference>
<dbReference type="CDD" id="cd00077">
    <property type="entry name" value="HDc"/>
    <property type="match status" value="1"/>
</dbReference>
<dbReference type="InterPro" id="IPR003607">
    <property type="entry name" value="HD/PDEase_dom"/>
</dbReference>
<evidence type="ECO:0000259" key="1">
    <source>
        <dbReference type="SMART" id="SM00471"/>
    </source>
</evidence>
<dbReference type="SMART" id="SM00471">
    <property type="entry name" value="HDc"/>
    <property type="match status" value="1"/>
</dbReference>
<evidence type="ECO:0000313" key="2">
    <source>
        <dbReference type="EMBL" id="CAK9121543.1"/>
    </source>
</evidence>
<sequence length="203" mass="23620">MEATSDDIGKLAIDCRYSKRLIDKLLSKNSKSQIKVDCDKISRAIYIAFKYHNNQRRATGELYFSHSIEVAYIVTDYLFKTDIIIAAILHDCIEDTDLTKETIAKDFGNKVANYVTDLTRIKHNRKISSAEMVKILYQENKKDLLLIKLCDRLHNMQTISAKPLDKIQKTTLETLHTFIPFASYLKVPDIQKQLNKYCYRYNI</sequence>
<accession>A0ABM9NDA0</accession>
<organism evidence="2 3">
    <name type="scientific">Rickettsia helvetica</name>
    <dbReference type="NCBI Taxonomy" id="35789"/>
    <lineage>
        <taxon>Bacteria</taxon>
        <taxon>Pseudomonadati</taxon>
        <taxon>Pseudomonadota</taxon>
        <taxon>Alphaproteobacteria</taxon>
        <taxon>Rickettsiales</taxon>
        <taxon>Rickettsiaceae</taxon>
        <taxon>Rickettsieae</taxon>
        <taxon>Rickettsia</taxon>
        <taxon>spotted fever group</taxon>
    </lineage>
</organism>
<gene>
    <name evidence="2" type="ORF">OB144RH_07135</name>
</gene>
<dbReference type="PANTHER" id="PTHR21262">
    <property type="entry name" value="GUANOSINE-3',5'-BIS DIPHOSPHATE 3'-PYROPHOSPHOHYDROLASE"/>
    <property type="match status" value="1"/>
</dbReference>
<feature type="domain" description="HD/PDEase" evidence="1">
    <location>
        <begin position="59"/>
        <end position="165"/>
    </location>
</feature>
<evidence type="ECO:0000313" key="3">
    <source>
        <dbReference type="Proteomes" id="UP001642485"/>
    </source>
</evidence>
<dbReference type="SUPFAM" id="SSF109604">
    <property type="entry name" value="HD-domain/PDEase-like"/>
    <property type="match status" value="1"/>
</dbReference>
<keyword evidence="3" id="KW-1185">Reference proteome</keyword>